<feature type="domain" description="Siderophore-interacting FAD-binding" evidence="2">
    <location>
        <begin position="19"/>
        <end position="140"/>
    </location>
</feature>
<dbReference type="Proteomes" id="UP001165586">
    <property type="component" value="Unassembled WGS sequence"/>
</dbReference>
<dbReference type="Gene3D" id="3.40.50.80">
    <property type="entry name" value="Nucleotide-binding domain of ferredoxin-NADP reductase (FNR) module"/>
    <property type="match status" value="1"/>
</dbReference>
<evidence type="ECO:0000259" key="2">
    <source>
        <dbReference type="Pfam" id="PF08021"/>
    </source>
</evidence>
<dbReference type="PANTHER" id="PTHR30157:SF0">
    <property type="entry name" value="NADPH-DEPENDENT FERRIC-CHELATE REDUCTASE"/>
    <property type="match status" value="1"/>
</dbReference>
<dbReference type="EMBL" id="JANLCJ010000005">
    <property type="protein sequence ID" value="MCS5735144.1"/>
    <property type="molecule type" value="Genomic_DNA"/>
</dbReference>
<dbReference type="InterPro" id="IPR007037">
    <property type="entry name" value="SIP_rossman_dom"/>
</dbReference>
<reference evidence="3" key="1">
    <citation type="submission" date="2022-08" db="EMBL/GenBank/DDBJ databases">
        <authorList>
            <person name="Deng Y."/>
            <person name="Han X.-F."/>
            <person name="Zhang Y.-Q."/>
        </authorList>
    </citation>
    <scope>NUCLEOTIDE SEQUENCE</scope>
    <source>
        <strain evidence="3">CPCC 203386</strain>
    </source>
</reference>
<keyword evidence="4" id="KW-1185">Reference proteome</keyword>
<evidence type="ECO:0000313" key="3">
    <source>
        <dbReference type="EMBL" id="MCS5735144.1"/>
    </source>
</evidence>
<evidence type="ECO:0000313" key="4">
    <source>
        <dbReference type="Proteomes" id="UP001165586"/>
    </source>
</evidence>
<accession>A0ABT2H5C8</accession>
<gene>
    <name evidence="3" type="ORF">N1032_15465</name>
</gene>
<evidence type="ECO:0000259" key="1">
    <source>
        <dbReference type="Pfam" id="PF04954"/>
    </source>
</evidence>
<protein>
    <submittedName>
        <fullName evidence="3">Siderophore-interacting protein</fullName>
    </submittedName>
</protein>
<feature type="domain" description="SIP-like Rossmann fold" evidence="1">
    <location>
        <begin position="154"/>
        <end position="269"/>
    </location>
</feature>
<comment type="caution">
    <text evidence="3">The sequence shown here is derived from an EMBL/GenBank/DDBJ whole genome shotgun (WGS) entry which is preliminary data.</text>
</comment>
<dbReference type="CDD" id="cd06193">
    <property type="entry name" value="siderophore_interacting"/>
    <property type="match status" value="1"/>
</dbReference>
<dbReference type="Pfam" id="PF08021">
    <property type="entry name" value="FAD_binding_9"/>
    <property type="match status" value="1"/>
</dbReference>
<dbReference type="InterPro" id="IPR013113">
    <property type="entry name" value="SIP_FAD-bd"/>
</dbReference>
<dbReference type="RefSeq" id="WP_259540052.1">
    <property type="nucleotide sequence ID" value="NZ_JANLCJ010000005.1"/>
</dbReference>
<dbReference type="Gene3D" id="2.40.30.10">
    <property type="entry name" value="Translation factors"/>
    <property type="match status" value="1"/>
</dbReference>
<dbReference type="PANTHER" id="PTHR30157">
    <property type="entry name" value="FERRIC REDUCTASE, NADPH-DEPENDENT"/>
    <property type="match status" value="1"/>
</dbReference>
<proteinExistence type="predicted"/>
<dbReference type="InterPro" id="IPR039374">
    <property type="entry name" value="SIP_fam"/>
</dbReference>
<organism evidence="3 4">
    <name type="scientific">Herbiconiux daphne</name>
    <dbReference type="NCBI Taxonomy" id="2970914"/>
    <lineage>
        <taxon>Bacteria</taxon>
        <taxon>Bacillati</taxon>
        <taxon>Actinomycetota</taxon>
        <taxon>Actinomycetes</taxon>
        <taxon>Micrococcales</taxon>
        <taxon>Microbacteriaceae</taxon>
        <taxon>Herbiconiux</taxon>
    </lineage>
</organism>
<dbReference type="Pfam" id="PF04954">
    <property type="entry name" value="SIP"/>
    <property type="match status" value="1"/>
</dbReference>
<sequence>MTRYPRLMPTHPRLFTALVTSSVRMSPSFQRVTIAGDELASFEWNGFDHWFRIFLPPAVGAPLRLPVVSGRSWWKPYLAIPERERPHCSNYTVADIRAGSGVAEMDVDVVLHWDASGDIAAGVAGWAVSAEPGSPVGLLDQGPLFDPPDDMRGVHLVADESGLPAVRGILRDLGEHVTGTAIIEVPHADDIEPLAAPAGVDVVWIARGAGDGSVPGTSALAALRSRVTPHPHDYAFVVGESTLATEGRRALHRAGLPKSRITFSGFWKHTPHCA</sequence>
<name>A0ABT2H5C8_9MICO</name>
<dbReference type="InterPro" id="IPR039261">
    <property type="entry name" value="FNR_nucleotide-bd"/>
</dbReference>